<dbReference type="RefSeq" id="WP_061079996.1">
    <property type="nucleotide sequence ID" value="NZ_JAAXPG010000002.1"/>
</dbReference>
<evidence type="ECO:0000313" key="1">
    <source>
        <dbReference type="EMBL" id="NKY96561.1"/>
    </source>
</evidence>
<reference evidence="1 2" key="1">
    <citation type="submission" date="2020-04" db="EMBL/GenBank/DDBJ databases">
        <title>MicrobeNet Type strains.</title>
        <authorList>
            <person name="Nicholson A.C."/>
        </authorList>
    </citation>
    <scope>NUCLEOTIDE SEQUENCE [LARGE SCALE GENOMIC DNA]</scope>
    <source>
        <strain evidence="1 2">ATCC 23612</strain>
    </source>
</reference>
<protein>
    <submittedName>
        <fullName evidence="1">Uncharacterized protein</fullName>
    </submittedName>
</protein>
<organism evidence="1 2">
    <name type="scientific">Nocardiopsis alborubida</name>
    <dbReference type="NCBI Taxonomy" id="146802"/>
    <lineage>
        <taxon>Bacteria</taxon>
        <taxon>Bacillati</taxon>
        <taxon>Actinomycetota</taxon>
        <taxon>Actinomycetes</taxon>
        <taxon>Streptosporangiales</taxon>
        <taxon>Nocardiopsidaceae</taxon>
        <taxon>Nocardiopsis</taxon>
    </lineage>
</organism>
<keyword evidence="2" id="KW-1185">Reference proteome</keyword>
<dbReference type="Proteomes" id="UP000553209">
    <property type="component" value="Unassembled WGS sequence"/>
</dbReference>
<sequence length="86" mass="9530">MTLPLRASQLPVKYERSCETNRPGLTIYEVAGSGLYQVTEASRGEFDVATLTQIGWTDLIRLDERDGVSTALEAMQAWLDVQTPTP</sequence>
<accession>A0A7X6M8J7</accession>
<proteinExistence type="predicted"/>
<comment type="caution">
    <text evidence="1">The sequence shown here is derived from an EMBL/GenBank/DDBJ whole genome shotgun (WGS) entry which is preliminary data.</text>
</comment>
<dbReference type="AlphaFoldDB" id="A0A7X6M8J7"/>
<gene>
    <name evidence="1" type="ORF">HGB44_02575</name>
</gene>
<name>A0A7X6M8J7_9ACTN</name>
<evidence type="ECO:0000313" key="2">
    <source>
        <dbReference type="Proteomes" id="UP000553209"/>
    </source>
</evidence>
<dbReference type="EMBL" id="JAAXPG010000002">
    <property type="protein sequence ID" value="NKY96561.1"/>
    <property type="molecule type" value="Genomic_DNA"/>
</dbReference>